<evidence type="ECO:0000256" key="10">
    <source>
        <dbReference type="ARBA" id="ARBA00023235"/>
    </source>
</evidence>
<evidence type="ECO:0000256" key="4">
    <source>
        <dbReference type="ARBA" id="ARBA00022801"/>
    </source>
</evidence>
<organism evidence="16">
    <name type="scientific">freshwater metagenome</name>
    <dbReference type="NCBI Taxonomy" id="449393"/>
    <lineage>
        <taxon>unclassified sequences</taxon>
        <taxon>metagenomes</taxon>
        <taxon>ecological metagenomes</taxon>
    </lineage>
</organism>
<evidence type="ECO:0000256" key="12">
    <source>
        <dbReference type="ARBA" id="ARBA00034808"/>
    </source>
</evidence>
<dbReference type="GO" id="GO:0003677">
    <property type="term" value="F:DNA binding"/>
    <property type="evidence" value="ECO:0007669"/>
    <property type="project" value="UniProtKB-KW"/>
</dbReference>
<dbReference type="SUPFAM" id="SSF52540">
    <property type="entry name" value="P-loop containing nucleoside triphosphate hydrolases"/>
    <property type="match status" value="1"/>
</dbReference>
<dbReference type="InterPro" id="IPR011335">
    <property type="entry name" value="Restrct_endonuc-II-like"/>
</dbReference>
<evidence type="ECO:0000256" key="9">
    <source>
        <dbReference type="ARBA" id="ARBA00023204"/>
    </source>
</evidence>
<dbReference type="EMBL" id="CAFBLU010000029">
    <property type="protein sequence ID" value="CAB4880331.1"/>
    <property type="molecule type" value="Genomic_DNA"/>
</dbReference>
<dbReference type="GO" id="GO:0000725">
    <property type="term" value="P:recombinational repair"/>
    <property type="evidence" value="ECO:0007669"/>
    <property type="project" value="TreeGrafter"/>
</dbReference>
<reference evidence="16" key="1">
    <citation type="submission" date="2020-05" db="EMBL/GenBank/DDBJ databases">
        <authorList>
            <person name="Chiriac C."/>
            <person name="Salcher M."/>
            <person name="Ghai R."/>
            <person name="Kavagutti S V."/>
        </authorList>
    </citation>
    <scope>NUCLEOTIDE SEQUENCE</scope>
</reference>
<keyword evidence="3" id="KW-0227">DNA damage</keyword>
<dbReference type="InterPro" id="IPR027417">
    <property type="entry name" value="P-loop_NTPase"/>
</dbReference>
<evidence type="ECO:0000256" key="7">
    <source>
        <dbReference type="ARBA" id="ARBA00022840"/>
    </source>
</evidence>
<dbReference type="InterPro" id="IPR014017">
    <property type="entry name" value="DNA_helicase_UvrD-like_C"/>
</dbReference>
<dbReference type="InterPro" id="IPR000212">
    <property type="entry name" value="DNA_helicase_UvrD/REP"/>
</dbReference>
<evidence type="ECO:0000256" key="6">
    <source>
        <dbReference type="ARBA" id="ARBA00022839"/>
    </source>
</evidence>
<dbReference type="Pfam" id="PF13361">
    <property type="entry name" value="UvrD_C"/>
    <property type="match status" value="2"/>
</dbReference>
<dbReference type="Gene3D" id="3.40.50.300">
    <property type="entry name" value="P-loop containing nucleotide triphosphate hydrolases"/>
    <property type="match status" value="4"/>
</dbReference>
<accession>A0A6J7EDL7</accession>
<dbReference type="Gene3D" id="1.10.486.10">
    <property type="entry name" value="PCRA, domain 4"/>
    <property type="match status" value="1"/>
</dbReference>
<keyword evidence="10" id="KW-0413">Isomerase</keyword>
<name>A0A6J7EDL7_9ZZZZ</name>
<dbReference type="EC" id="5.6.2.4" evidence="12"/>
<dbReference type="AlphaFoldDB" id="A0A6J7EDL7"/>
<dbReference type="InterPro" id="IPR011604">
    <property type="entry name" value="PDDEXK-like_dom_sf"/>
</dbReference>
<keyword evidence="7" id="KW-0067">ATP-binding</keyword>
<dbReference type="PANTHER" id="PTHR11070">
    <property type="entry name" value="UVRD / RECB / PCRA DNA HELICASE FAMILY MEMBER"/>
    <property type="match status" value="1"/>
</dbReference>
<dbReference type="SUPFAM" id="SSF52980">
    <property type="entry name" value="Restriction endonuclease-like"/>
    <property type="match status" value="1"/>
</dbReference>
<evidence type="ECO:0000256" key="11">
    <source>
        <dbReference type="ARBA" id="ARBA00034617"/>
    </source>
</evidence>
<proteinExistence type="predicted"/>
<evidence type="ECO:0000259" key="14">
    <source>
        <dbReference type="PROSITE" id="PS51198"/>
    </source>
</evidence>
<dbReference type="GO" id="GO:0004527">
    <property type="term" value="F:exonuclease activity"/>
    <property type="evidence" value="ECO:0007669"/>
    <property type="project" value="UniProtKB-KW"/>
</dbReference>
<dbReference type="InterPro" id="IPR038726">
    <property type="entry name" value="PDDEXK_AddAB-type"/>
</dbReference>
<dbReference type="Pfam" id="PF00580">
    <property type="entry name" value="UvrD-helicase"/>
    <property type="match status" value="1"/>
</dbReference>
<dbReference type="GO" id="GO:0043138">
    <property type="term" value="F:3'-5' DNA helicase activity"/>
    <property type="evidence" value="ECO:0007669"/>
    <property type="project" value="UniProtKB-EC"/>
</dbReference>
<keyword evidence="2" id="KW-0547">Nucleotide-binding</keyword>
<evidence type="ECO:0000256" key="5">
    <source>
        <dbReference type="ARBA" id="ARBA00022806"/>
    </source>
</evidence>
<comment type="catalytic activity">
    <reaction evidence="11">
        <text>Couples ATP hydrolysis with the unwinding of duplex DNA by translocating in the 3'-5' direction.</text>
        <dbReference type="EC" id="5.6.2.4"/>
    </reaction>
</comment>
<evidence type="ECO:0000313" key="16">
    <source>
        <dbReference type="EMBL" id="CAB4880331.1"/>
    </source>
</evidence>
<dbReference type="PROSITE" id="PS51198">
    <property type="entry name" value="UVRD_HELICASE_ATP_BIND"/>
    <property type="match status" value="1"/>
</dbReference>
<feature type="domain" description="UvrD-like helicase C-terminal" evidence="15">
    <location>
        <begin position="461"/>
        <end position="745"/>
    </location>
</feature>
<dbReference type="GO" id="GO:0005634">
    <property type="term" value="C:nucleus"/>
    <property type="evidence" value="ECO:0007669"/>
    <property type="project" value="TreeGrafter"/>
</dbReference>
<evidence type="ECO:0000256" key="8">
    <source>
        <dbReference type="ARBA" id="ARBA00023125"/>
    </source>
</evidence>
<dbReference type="PROSITE" id="PS51217">
    <property type="entry name" value="UVRD_HELICASE_CTER"/>
    <property type="match status" value="1"/>
</dbReference>
<evidence type="ECO:0000256" key="13">
    <source>
        <dbReference type="ARBA" id="ARBA00048988"/>
    </source>
</evidence>
<dbReference type="GO" id="GO:0005524">
    <property type="term" value="F:ATP binding"/>
    <property type="evidence" value="ECO:0007669"/>
    <property type="project" value="UniProtKB-KW"/>
</dbReference>
<evidence type="ECO:0000259" key="15">
    <source>
        <dbReference type="PROSITE" id="PS51217"/>
    </source>
</evidence>
<sequence>MALPDDEMIDPTRNWTAEQAVAIEARHDEAVIVAGAGSGKTGVLAECVALSVTVDKLATGEAVKPSEVLAITFTRKAAAEMRDRIRSRTLALIRLRDGLDTPPPIPDEEPEVSTIDGFCQGMVRRNALELGIDPRFKIVDESDPELVGRAWAVTLDRFQKTHGQAALELLANYDDNPRASLEGNIRSVHARLRTGGEEHPRLAVPDETQARAALESSLSSAQALAQEFLAESSDWPTNKTIEKRQSEAELIAVLTPHTAQDAPGKFTAGSGKLLGGSEARAGLHDALVILAGQVANLRALPDLTLMASLLEHWDIAYSEMKGDAGLLDFSDLALLSLRILRERRDSAAEVGKSGDWRPAGARFQRVFLDEAQDINRIQSELIELISPDGKYYSVGDVAQSIYRFRHAEVEIFEERANRLGDLQRRFELTTNFRSRSPILDTNNHIFGAQNLEGLLTLTAGEANVREDNRVELILEDRDVIKEALADEHDPPVWLDSIVGNGWRDAEAAAVARRIKALLDDQAAGYAASDVTVLARAVSGLKPFAEALRSFGIPATIEGAGGLWIRPEVSDLVALLASTGNACHEERFFHMLYSPICGLSVDALVLVAGEARRNEVPLLEALGTVGLSDEDAAIRDRFVPWFAKQRALAGRRSLSDAIEAALVETGYDLYLLGLPAGDRRFANVRRMQGLAATWEAEHGADPAAFAREADLRLAGADNKRDGEAVVEQSGGSEGAVRLMTIHQAKGLQFPLTVLVDLGRGANNDSAVLSVSADGSNLLFRWREMIGAKAVATFADQEFVDQEKASDVAEEMRIMYVGFTRPQRRLILSGTFSKGPADALKPQGAGGSNTNLSRMIEAELIPGLATHCAGAGAEGEPGAWTETYVTGATMDVTVDSGQGLEAMLKAIPKESSTSLEPDLHPVEGALNPKAVPLTPSSLSYSGLQTAGKCAFRWYAENIIELSPVGEARSSEAPTESGLRPNERGVILHGLLENAALNGYSPAAADAKAEADIADISITDEEASHVSGLAAGIIRSQTWAKLREISKDGGRVSREEGFVVKLDCGENSIPLRGIFDVFATSPGGDSIVVDWKTSAGAADAEDLEALVDRDYAIQREAYGLAALSAASVSASGGGVEVTHLYAERPDEPVSVRFTSADLPSLASRLGERAAPLLAGNVPVSEKPWIGVCGGCPARGRLCSWDLEATDRLVAPD</sequence>
<comment type="catalytic activity">
    <reaction evidence="13">
        <text>ATP + H2O = ADP + phosphate + H(+)</text>
        <dbReference type="Rhea" id="RHEA:13065"/>
        <dbReference type="ChEBI" id="CHEBI:15377"/>
        <dbReference type="ChEBI" id="CHEBI:15378"/>
        <dbReference type="ChEBI" id="CHEBI:30616"/>
        <dbReference type="ChEBI" id="CHEBI:43474"/>
        <dbReference type="ChEBI" id="CHEBI:456216"/>
        <dbReference type="EC" id="5.6.2.4"/>
    </reaction>
</comment>
<protein>
    <recommendedName>
        <fullName evidence="12">DNA 3'-5' helicase</fullName>
        <ecNumber evidence="12">5.6.2.4</ecNumber>
    </recommendedName>
</protein>
<evidence type="ECO:0000256" key="3">
    <source>
        <dbReference type="ARBA" id="ARBA00022763"/>
    </source>
</evidence>
<keyword evidence="1" id="KW-0540">Nuclease</keyword>
<dbReference type="PANTHER" id="PTHR11070:SF2">
    <property type="entry name" value="ATP-DEPENDENT DNA HELICASE SRS2"/>
    <property type="match status" value="1"/>
</dbReference>
<dbReference type="InterPro" id="IPR014016">
    <property type="entry name" value="UvrD-like_ATP-bd"/>
</dbReference>
<keyword evidence="9" id="KW-0234">DNA repair</keyword>
<feature type="domain" description="UvrD-like helicase ATP-binding" evidence="14">
    <location>
        <begin position="13"/>
        <end position="435"/>
    </location>
</feature>
<keyword evidence="5" id="KW-0347">Helicase</keyword>
<keyword evidence="8" id="KW-0238">DNA-binding</keyword>
<keyword evidence="6" id="KW-0269">Exonuclease</keyword>
<dbReference type="Pfam" id="PF12705">
    <property type="entry name" value="PDDEXK_1"/>
    <property type="match status" value="1"/>
</dbReference>
<dbReference type="Gene3D" id="3.90.320.10">
    <property type="match status" value="1"/>
</dbReference>
<evidence type="ECO:0000256" key="2">
    <source>
        <dbReference type="ARBA" id="ARBA00022741"/>
    </source>
</evidence>
<gene>
    <name evidence="16" type="ORF">UFOPK3444_01353</name>
</gene>
<keyword evidence="4" id="KW-0378">Hydrolase</keyword>
<evidence type="ECO:0000256" key="1">
    <source>
        <dbReference type="ARBA" id="ARBA00022722"/>
    </source>
</evidence>